<comment type="caution">
    <text evidence="1">The sequence shown here is derived from an EMBL/GenBank/DDBJ whole genome shotgun (WGS) entry which is preliminary data.</text>
</comment>
<reference evidence="1 2" key="1">
    <citation type="journal article" date="2022" name="DNA Res.">
        <title>Chromosomal-level genome assembly of the orchid tree Bauhinia variegata (Leguminosae; Cercidoideae) supports the allotetraploid origin hypothesis of Bauhinia.</title>
        <authorList>
            <person name="Zhong Y."/>
            <person name="Chen Y."/>
            <person name="Zheng D."/>
            <person name="Pang J."/>
            <person name="Liu Y."/>
            <person name="Luo S."/>
            <person name="Meng S."/>
            <person name="Qian L."/>
            <person name="Wei D."/>
            <person name="Dai S."/>
            <person name="Zhou R."/>
        </authorList>
    </citation>
    <scope>NUCLEOTIDE SEQUENCE [LARGE SCALE GENOMIC DNA]</scope>
    <source>
        <strain evidence="1">BV-YZ2020</strain>
    </source>
</reference>
<dbReference type="Proteomes" id="UP000828941">
    <property type="component" value="Chromosome 10"/>
</dbReference>
<dbReference type="EMBL" id="CM039435">
    <property type="protein sequence ID" value="KAI4316937.1"/>
    <property type="molecule type" value="Genomic_DNA"/>
</dbReference>
<name>A0ACB9M0A5_BAUVA</name>
<keyword evidence="2" id="KW-1185">Reference proteome</keyword>
<gene>
    <name evidence="1" type="ORF">L6164_024861</name>
</gene>
<accession>A0ACB9M0A5</accession>
<evidence type="ECO:0000313" key="2">
    <source>
        <dbReference type="Proteomes" id="UP000828941"/>
    </source>
</evidence>
<sequence length="69" mass="7536">MAPKRIAQLMVQRSRAVVEQPITDQRPTPTKPIARVPPANSKPSTFIGTSDYTLRGIEITGQDSTRTGT</sequence>
<proteinExistence type="predicted"/>
<protein>
    <submittedName>
        <fullName evidence="1">Uncharacterized protein</fullName>
    </submittedName>
</protein>
<organism evidence="1 2">
    <name type="scientific">Bauhinia variegata</name>
    <name type="common">Purple orchid tree</name>
    <name type="synonym">Phanera variegata</name>
    <dbReference type="NCBI Taxonomy" id="167791"/>
    <lineage>
        <taxon>Eukaryota</taxon>
        <taxon>Viridiplantae</taxon>
        <taxon>Streptophyta</taxon>
        <taxon>Embryophyta</taxon>
        <taxon>Tracheophyta</taxon>
        <taxon>Spermatophyta</taxon>
        <taxon>Magnoliopsida</taxon>
        <taxon>eudicotyledons</taxon>
        <taxon>Gunneridae</taxon>
        <taxon>Pentapetalae</taxon>
        <taxon>rosids</taxon>
        <taxon>fabids</taxon>
        <taxon>Fabales</taxon>
        <taxon>Fabaceae</taxon>
        <taxon>Cercidoideae</taxon>
        <taxon>Cercideae</taxon>
        <taxon>Bauhiniinae</taxon>
        <taxon>Bauhinia</taxon>
    </lineage>
</organism>
<evidence type="ECO:0000313" key="1">
    <source>
        <dbReference type="EMBL" id="KAI4316937.1"/>
    </source>
</evidence>